<evidence type="ECO:0000256" key="1">
    <source>
        <dbReference type="ARBA" id="ARBA00022527"/>
    </source>
</evidence>
<dbReference type="GeneID" id="19956452"/>
<dbReference type="RefSeq" id="XP_008620129.1">
    <property type="nucleotide sequence ID" value="XM_008621907.1"/>
</dbReference>
<dbReference type="OMA" id="WPANEAS"/>
<dbReference type="VEuPathDB" id="FungiDB:SDRG_15725"/>
<keyword evidence="2 4" id="KW-0547">Nucleotide-binding</keyword>
<organism evidence="8 9">
    <name type="scientific">Saprolegnia diclina (strain VS20)</name>
    <dbReference type="NCBI Taxonomy" id="1156394"/>
    <lineage>
        <taxon>Eukaryota</taxon>
        <taxon>Sar</taxon>
        <taxon>Stramenopiles</taxon>
        <taxon>Oomycota</taxon>
        <taxon>Saprolegniomycetes</taxon>
        <taxon>Saprolegniales</taxon>
        <taxon>Saprolegniaceae</taxon>
        <taxon>Saprolegnia</taxon>
    </lineage>
</organism>
<keyword evidence="5" id="KW-0472">Membrane</keyword>
<dbReference type="EMBL" id="JH767231">
    <property type="protein sequence ID" value="EQC26444.1"/>
    <property type="molecule type" value="Genomic_DNA"/>
</dbReference>
<feature type="signal peptide" evidence="6">
    <location>
        <begin position="1"/>
        <end position="17"/>
    </location>
</feature>
<dbReference type="PROSITE" id="PS00108">
    <property type="entry name" value="PROTEIN_KINASE_ST"/>
    <property type="match status" value="1"/>
</dbReference>
<dbReference type="PROSITE" id="PS50011">
    <property type="entry name" value="PROTEIN_KINASE_DOM"/>
    <property type="match status" value="1"/>
</dbReference>
<dbReference type="Proteomes" id="UP000030762">
    <property type="component" value="Unassembled WGS sequence"/>
</dbReference>
<keyword evidence="5" id="KW-1133">Transmembrane helix</keyword>
<accession>T0PM41</accession>
<dbReference type="PANTHER" id="PTHR44329:SF214">
    <property type="entry name" value="PROTEIN KINASE DOMAIN-CONTAINING PROTEIN"/>
    <property type="match status" value="1"/>
</dbReference>
<dbReference type="InterPro" id="IPR008271">
    <property type="entry name" value="Ser/Thr_kinase_AS"/>
</dbReference>
<keyword evidence="8" id="KW-0808">Transferase</keyword>
<dbReference type="GO" id="GO:0005524">
    <property type="term" value="F:ATP binding"/>
    <property type="evidence" value="ECO:0007669"/>
    <property type="project" value="UniProtKB-UniRule"/>
</dbReference>
<dbReference type="Gene3D" id="3.30.200.20">
    <property type="entry name" value="Phosphorylase Kinase, domain 1"/>
    <property type="match status" value="1"/>
</dbReference>
<dbReference type="PANTHER" id="PTHR44329">
    <property type="entry name" value="SERINE/THREONINE-PROTEIN KINASE TNNI3K-RELATED"/>
    <property type="match status" value="1"/>
</dbReference>
<dbReference type="AlphaFoldDB" id="T0PM41"/>
<dbReference type="OrthoDB" id="26722at2759"/>
<keyword evidence="8" id="KW-0418">Kinase</keyword>
<evidence type="ECO:0000256" key="3">
    <source>
        <dbReference type="ARBA" id="ARBA00022840"/>
    </source>
</evidence>
<dbReference type="InParanoid" id="T0PM41"/>
<dbReference type="InterPro" id="IPR011009">
    <property type="entry name" value="Kinase-like_dom_sf"/>
</dbReference>
<dbReference type="InterPro" id="IPR000719">
    <property type="entry name" value="Prot_kinase_dom"/>
</dbReference>
<evidence type="ECO:0000313" key="8">
    <source>
        <dbReference type="EMBL" id="EQC26444.1"/>
    </source>
</evidence>
<evidence type="ECO:0000313" key="9">
    <source>
        <dbReference type="Proteomes" id="UP000030762"/>
    </source>
</evidence>
<sequence>MRWTIALLVAFAVEALAVEAIVSEYFAMIYTGASYAGQSYTTVTNSFYSLGNTLVDPISSIKVQPGYVFVGYTKNLGTTGAGSSEYFYMAWDSDTPDLGSLWDDQITAYEVRKALSWTKPSTYFFAAAKFYSGSSYTGNSTITTLLTKYTLPFSVASVKVTPGYSLTLIAPSGSTKTITSDTSNLGAWASVAKVATLVKDTSTLPPTPTEPTTTSPAPTFAASTPTVAASTPTFAASTPTVAASTPTVAASTTPNAILSPESATPGPAPVVASAASATDYTTIIIGCSAGIVVTMIVAVVFIMRSKKKKATNTSTLFEPFISTNPKLQHDASLINLSSLYKVRLDQANLHLECILGYGSFAAVSKGSYNAIPVAVKQLQSNRRSNTDIQSFIDEIELMSRFNSKHIIKLIGAAWTTPTDLCAVMEFMDQGDLKDYLAAHDASVYTWAMKLEALRGIVDGLSYLHSLNIVHRDLKSRNVLLDSTKGIKIVDFGVAKEDIQGTMTMGVGTFRWMAPEVLLESAYTVAADIYSFGMLLSEFDSHHIPYEDLTNPTTGKPLADPAIIGGVLNGSIKPTFSDTCPTWVKALADGCLSFNAFDRPTIYDVAAMLAKVRTD</sequence>
<evidence type="ECO:0000256" key="2">
    <source>
        <dbReference type="ARBA" id="ARBA00022741"/>
    </source>
</evidence>
<dbReference type="SUPFAM" id="SSF56112">
    <property type="entry name" value="Protein kinase-like (PK-like)"/>
    <property type="match status" value="1"/>
</dbReference>
<keyword evidence="5" id="KW-0812">Transmembrane</keyword>
<dbReference type="InterPro" id="IPR017441">
    <property type="entry name" value="Protein_kinase_ATP_BS"/>
</dbReference>
<dbReference type="PROSITE" id="PS00107">
    <property type="entry name" value="PROTEIN_KINASE_ATP"/>
    <property type="match status" value="1"/>
</dbReference>
<dbReference type="InterPro" id="IPR001245">
    <property type="entry name" value="Ser-Thr/Tyr_kinase_cat_dom"/>
</dbReference>
<protein>
    <submittedName>
        <fullName evidence="8">TKL protein kinase</fullName>
    </submittedName>
</protein>
<dbReference type="InterPro" id="IPR051681">
    <property type="entry name" value="Ser/Thr_Kinases-Pseudokinases"/>
</dbReference>
<keyword evidence="9" id="KW-1185">Reference proteome</keyword>
<reference evidence="8 9" key="1">
    <citation type="submission" date="2012-04" db="EMBL/GenBank/DDBJ databases">
        <title>The Genome Sequence of Saprolegnia declina VS20.</title>
        <authorList>
            <consortium name="The Broad Institute Genome Sequencing Platform"/>
            <person name="Russ C."/>
            <person name="Nusbaum C."/>
            <person name="Tyler B."/>
            <person name="van West P."/>
            <person name="Dieguez-Uribeondo J."/>
            <person name="de Bruijn I."/>
            <person name="Tripathy S."/>
            <person name="Jiang R."/>
            <person name="Young S.K."/>
            <person name="Zeng Q."/>
            <person name="Gargeya S."/>
            <person name="Fitzgerald M."/>
            <person name="Haas B."/>
            <person name="Abouelleil A."/>
            <person name="Alvarado L."/>
            <person name="Arachchi H.M."/>
            <person name="Berlin A."/>
            <person name="Chapman S.B."/>
            <person name="Goldberg J."/>
            <person name="Griggs A."/>
            <person name="Gujja S."/>
            <person name="Hansen M."/>
            <person name="Howarth C."/>
            <person name="Imamovic A."/>
            <person name="Larimer J."/>
            <person name="McCowen C."/>
            <person name="Montmayeur A."/>
            <person name="Murphy C."/>
            <person name="Neiman D."/>
            <person name="Pearson M."/>
            <person name="Priest M."/>
            <person name="Roberts A."/>
            <person name="Saif S."/>
            <person name="Shea T."/>
            <person name="Sisk P."/>
            <person name="Sykes S."/>
            <person name="Wortman J."/>
            <person name="Nusbaum C."/>
            <person name="Birren B."/>
        </authorList>
    </citation>
    <scope>NUCLEOTIDE SEQUENCE [LARGE SCALE GENOMIC DNA]</scope>
    <source>
        <strain evidence="8 9">VS20</strain>
    </source>
</reference>
<dbReference type="PRINTS" id="PR00109">
    <property type="entry name" value="TYRKINASE"/>
</dbReference>
<name>T0PM41_SAPDV</name>
<keyword evidence="1" id="KW-0723">Serine/threonine-protein kinase</keyword>
<feature type="binding site" evidence="4">
    <location>
        <position position="376"/>
    </location>
    <ligand>
        <name>ATP</name>
        <dbReference type="ChEBI" id="CHEBI:30616"/>
    </ligand>
</feature>
<feature type="transmembrane region" description="Helical" evidence="5">
    <location>
        <begin position="283"/>
        <end position="303"/>
    </location>
</feature>
<evidence type="ECO:0000256" key="4">
    <source>
        <dbReference type="PROSITE-ProRule" id="PRU10141"/>
    </source>
</evidence>
<evidence type="ECO:0000259" key="7">
    <source>
        <dbReference type="PROSITE" id="PS50011"/>
    </source>
</evidence>
<dbReference type="SMART" id="SM00220">
    <property type="entry name" value="S_TKc"/>
    <property type="match status" value="1"/>
</dbReference>
<dbReference type="GO" id="GO:0004674">
    <property type="term" value="F:protein serine/threonine kinase activity"/>
    <property type="evidence" value="ECO:0007669"/>
    <property type="project" value="UniProtKB-KW"/>
</dbReference>
<dbReference type="STRING" id="1156394.T0PM41"/>
<gene>
    <name evidence="8" type="ORF">SDRG_15725</name>
</gene>
<keyword evidence="6" id="KW-0732">Signal</keyword>
<dbReference type="Gene3D" id="2.60.20.10">
    <property type="entry name" value="Crystallins"/>
    <property type="match status" value="1"/>
</dbReference>
<evidence type="ECO:0000256" key="6">
    <source>
        <dbReference type="SAM" id="SignalP"/>
    </source>
</evidence>
<keyword evidence="3 4" id="KW-0067">ATP-binding</keyword>
<dbReference type="Pfam" id="PF00069">
    <property type="entry name" value="Pkinase"/>
    <property type="match status" value="1"/>
</dbReference>
<feature type="domain" description="Protein kinase" evidence="7">
    <location>
        <begin position="349"/>
        <end position="614"/>
    </location>
</feature>
<feature type="chain" id="PRO_5004568819" evidence="6">
    <location>
        <begin position="18"/>
        <end position="614"/>
    </location>
</feature>
<evidence type="ECO:0000256" key="5">
    <source>
        <dbReference type="SAM" id="Phobius"/>
    </source>
</evidence>
<proteinExistence type="predicted"/>
<dbReference type="eggNOG" id="KOG0192">
    <property type="taxonomic scope" value="Eukaryota"/>
</dbReference>
<dbReference type="Gene3D" id="1.10.510.10">
    <property type="entry name" value="Transferase(Phosphotransferase) domain 1"/>
    <property type="match status" value="1"/>
</dbReference>